<dbReference type="EMBL" id="SELH01000017">
    <property type="protein sequence ID" value="TWP28772.1"/>
    <property type="molecule type" value="Genomic_DNA"/>
</dbReference>
<proteinExistence type="predicted"/>
<dbReference type="AlphaFoldDB" id="A0A563DF95"/>
<comment type="caution">
    <text evidence="2">The sequence shown here is derived from an EMBL/GenBank/DDBJ whole genome shotgun (WGS) entry which is preliminary data.</text>
</comment>
<evidence type="ECO:0000313" key="2">
    <source>
        <dbReference type="EMBL" id="TWP28772.1"/>
    </source>
</evidence>
<accession>A0A563DF95</accession>
<protein>
    <submittedName>
        <fullName evidence="2">C4-dicarboxylate ABC transporter</fullName>
    </submittedName>
</protein>
<evidence type="ECO:0000313" key="3">
    <source>
        <dbReference type="Proteomes" id="UP000319499"/>
    </source>
</evidence>
<feature type="transmembrane region" description="Helical" evidence="1">
    <location>
        <begin position="35"/>
        <end position="53"/>
    </location>
</feature>
<feature type="transmembrane region" description="Helical" evidence="1">
    <location>
        <begin position="12"/>
        <end position="29"/>
    </location>
</feature>
<keyword evidence="3" id="KW-1185">Reference proteome</keyword>
<keyword evidence="1" id="KW-0812">Transmembrane</keyword>
<keyword evidence="1" id="KW-1133">Transmembrane helix</keyword>
<reference evidence="2 3" key="1">
    <citation type="submission" date="2019-02" db="EMBL/GenBank/DDBJ databases">
        <title>Apibacter muscae sp. nov.: a novel member of the house fly microbiota.</title>
        <authorList>
            <person name="Park R."/>
        </authorList>
    </citation>
    <scope>NUCLEOTIDE SEQUENCE [LARGE SCALE GENOMIC DNA]</scope>
    <source>
        <strain evidence="2 3">AL1</strain>
    </source>
</reference>
<dbReference type="Proteomes" id="UP000319499">
    <property type="component" value="Unassembled WGS sequence"/>
</dbReference>
<evidence type="ECO:0000256" key="1">
    <source>
        <dbReference type="SAM" id="Phobius"/>
    </source>
</evidence>
<organism evidence="2 3">
    <name type="scientific">Apibacter muscae</name>
    <dbReference type="NCBI Taxonomy" id="2509004"/>
    <lineage>
        <taxon>Bacteria</taxon>
        <taxon>Pseudomonadati</taxon>
        <taxon>Bacteroidota</taxon>
        <taxon>Flavobacteriia</taxon>
        <taxon>Flavobacteriales</taxon>
        <taxon>Weeksellaceae</taxon>
        <taxon>Apibacter</taxon>
    </lineage>
</organism>
<name>A0A563DF95_9FLAO</name>
<sequence length="67" mass="7766">MKIKWDYKTFSLLIGISYIVIGGLVLLYKKFFLPLSNQGSLALGLLLVIYGLYRAYRALKYMKNNEE</sequence>
<gene>
    <name evidence="2" type="ORF">ETU09_05510</name>
</gene>
<dbReference type="RefSeq" id="WP_146292409.1">
    <property type="nucleotide sequence ID" value="NZ_SELH01000017.1"/>
</dbReference>
<keyword evidence="1" id="KW-0472">Membrane</keyword>